<dbReference type="GeneID" id="20244013"/>
<dbReference type="PROSITE" id="PS50181">
    <property type="entry name" value="FBOX"/>
    <property type="match status" value="1"/>
</dbReference>
<dbReference type="KEGG" id="lgi:LOTGIDRAFT_176806"/>
<feature type="domain" description="F-box" evidence="2">
    <location>
        <begin position="58"/>
        <end position="107"/>
    </location>
</feature>
<proteinExistence type="predicted"/>
<dbReference type="SUPFAM" id="SSF81383">
    <property type="entry name" value="F-box domain"/>
    <property type="match status" value="1"/>
</dbReference>
<reference evidence="3 4" key="1">
    <citation type="journal article" date="2013" name="Nature">
        <title>Insights into bilaterian evolution from three spiralian genomes.</title>
        <authorList>
            <person name="Simakov O."/>
            <person name="Marletaz F."/>
            <person name="Cho S.J."/>
            <person name="Edsinger-Gonzales E."/>
            <person name="Havlak P."/>
            <person name="Hellsten U."/>
            <person name="Kuo D.H."/>
            <person name="Larsson T."/>
            <person name="Lv J."/>
            <person name="Arendt D."/>
            <person name="Savage R."/>
            <person name="Osoegawa K."/>
            <person name="de Jong P."/>
            <person name="Grimwood J."/>
            <person name="Chapman J.A."/>
            <person name="Shapiro H."/>
            <person name="Aerts A."/>
            <person name="Otillar R.P."/>
            <person name="Terry A.Y."/>
            <person name="Boore J.L."/>
            <person name="Grigoriev I.V."/>
            <person name="Lindberg D.R."/>
            <person name="Seaver E.C."/>
            <person name="Weisblat D.A."/>
            <person name="Putnam N.H."/>
            <person name="Rokhsar D.S."/>
        </authorList>
    </citation>
    <scope>NUCLEOTIDE SEQUENCE [LARGE SCALE GENOMIC DNA]</scope>
</reference>
<feature type="non-terminal residue" evidence="3">
    <location>
        <position position="1"/>
    </location>
</feature>
<dbReference type="Pfam" id="PF12937">
    <property type="entry name" value="F-box-like"/>
    <property type="match status" value="1"/>
</dbReference>
<accession>V4BNV1</accession>
<evidence type="ECO:0000256" key="1">
    <source>
        <dbReference type="SAM" id="MobiDB-lite"/>
    </source>
</evidence>
<organism evidence="3 4">
    <name type="scientific">Lottia gigantea</name>
    <name type="common">Giant owl limpet</name>
    <dbReference type="NCBI Taxonomy" id="225164"/>
    <lineage>
        <taxon>Eukaryota</taxon>
        <taxon>Metazoa</taxon>
        <taxon>Spiralia</taxon>
        <taxon>Lophotrochozoa</taxon>
        <taxon>Mollusca</taxon>
        <taxon>Gastropoda</taxon>
        <taxon>Patellogastropoda</taxon>
        <taxon>Lottioidea</taxon>
        <taxon>Lottiidae</taxon>
        <taxon>Lottia</taxon>
    </lineage>
</organism>
<dbReference type="AlphaFoldDB" id="V4BNV1"/>
<dbReference type="SUPFAM" id="SSF48403">
    <property type="entry name" value="Ankyrin repeat"/>
    <property type="match status" value="1"/>
</dbReference>
<dbReference type="InterPro" id="IPR036047">
    <property type="entry name" value="F-box-like_dom_sf"/>
</dbReference>
<dbReference type="CTD" id="20244013"/>
<protein>
    <recommendedName>
        <fullName evidence="2">F-box domain-containing protein</fullName>
    </recommendedName>
</protein>
<dbReference type="CDD" id="cd09917">
    <property type="entry name" value="F-box_SF"/>
    <property type="match status" value="1"/>
</dbReference>
<dbReference type="Gene3D" id="1.25.40.20">
    <property type="entry name" value="Ankyrin repeat-containing domain"/>
    <property type="match status" value="1"/>
</dbReference>
<dbReference type="RefSeq" id="XP_009058728.1">
    <property type="nucleotide sequence ID" value="XM_009060480.1"/>
</dbReference>
<dbReference type="EMBL" id="KB202381">
    <property type="protein sequence ID" value="ESO90584.1"/>
    <property type="molecule type" value="Genomic_DNA"/>
</dbReference>
<evidence type="ECO:0000313" key="3">
    <source>
        <dbReference type="EMBL" id="ESO90584.1"/>
    </source>
</evidence>
<dbReference type="Gene3D" id="1.20.1280.50">
    <property type="match status" value="1"/>
</dbReference>
<evidence type="ECO:0000313" key="4">
    <source>
        <dbReference type="Proteomes" id="UP000030746"/>
    </source>
</evidence>
<dbReference type="InterPro" id="IPR001810">
    <property type="entry name" value="F-box_dom"/>
</dbReference>
<keyword evidence="4" id="KW-1185">Reference proteome</keyword>
<evidence type="ECO:0000259" key="2">
    <source>
        <dbReference type="PROSITE" id="PS50181"/>
    </source>
</evidence>
<feature type="region of interest" description="Disordered" evidence="1">
    <location>
        <begin position="1"/>
        <end position="20"/>
    </location>
</feature>
<dbReference type="SMART" id="SM00256">
    <property type="entry name" value="FBOX"/>
    <property type="match status" value="1"/>
</dbReference>
<dbReference type="STRING" id="225164.V4BNV1"/>
<sequence>KADSDDSGTEEPGAEDDFYTQPELGCKAVRPVVNHKPDKLAERLTSLTIARDRGNVPEGLVDSLPPEVLLVVFKHLDDISLYTAGNVCTRWRQILDGETSEKEWKHFIQLRWPLFLPQNPVKCWKTIYTNLLIYLSQQDHQRAAIVLLQNGADVTIIDDQGKSPVDLAKSKKMKSTLKEAWTEATQKKITPILAPVRVPTREDCKSQKSKRRKGEVIFDGLVTTPVQNNI</sequence>
<dbReference type="OrthoDB" id="9973183at2759"/>
<dbReference type="InterPro" id="IPR036770">
    <property type="entry name" value="Ankyrin_rpt-contain_sf"/>
</dbReference>
<name>V4BNV1_LOTGI</name>
<dbReference type="Proteomes" id="UP000030746">
    <property type="component" value="Unassembled WGS sequence"/>
</dbReference>
<feature type="compositionally biased region" description="Acidic residues" evidence="1">
    <location>
        <begin position="1"/>
        <end position="18"/>
    </location>
</feature>
<gene>
    <name evidence="3" type="ORF">LOTGIDRAFT_176806</name>
</gene>
<feature type="non-terminal residue" evidence="3">
    <location>
        <position position="230"/>
    </location>
</feature>